<dbReference type="HOGENOM" id="CLU_1842849_0_0_5"/>
<keyword evidence="3" id="KW-1185">Reference proteome</keyword>
<feature type="region of interest" description="Disordered" evidence="1">
    <location>
        <begin position="54"/>
        <end position="88"/>
    </location>
</feature>
<organism evidence="2 3">
    <name type="scientific">Aurantimonas manganoxydans (strain ATCC BAA-1229 / DSM 21871 / SI85-9A1)</name>
    <dbReference type="NCBI Taxonomy" id="287752"/>
    <lineage>
        <taxon>Bacteria</taxon>
        <taxon>Pseudomonadati</taxon>
        <taxon>Pseudomonadota</taxon>
        <taxon>Alphaproteobacteria</taxon>
        <taxon>Hyphomicrobiales</taxon>
        <taxon>Aurantimonadaceae</taxon>
        <taxon>Aurantimonas</taxon>
    </lineage>
</organism>
<name>Q1YJL9_AURMS</name>
<feature type="compositionally biased region" description="Polar residues" evidence="1">
    <location>
        <begin position="72"/>
        <end position="84"/>
    </location>
</feature>
<sequence length="139" mass="14585">MAWVLGSEPEDDAEWGGGVRFLRRPGVTRRLRWRTMSWSCRGDACGDAVGLSCGEASPDSPPAPKPSLACQARTQTATPSSSGLTRGPIPLRCRCRFVSGRGAFCGVAAVGAVWHGSSGRSPRMTPSGEVGCVFCEGRG</sequence>
<dbReference type="BioCyc" id="AURANTIMONAS:SI859A1_00980-MONOMER"/>
<gene>
    <name evidence="2" type="ORF">SI859A1_00980</name>
</gene>
<evidence type="ECO:0000313" key="2">
    <source>
        <dbReference type="EMBL" id="EAS50854.1"/>
    </source>
</evidence>
<evidence type="ECO:0000313" key="3">
    <source>
        <dbReference type="Proteomes" id="UP000000321"/>
    </source>
</evidence>
<comment type="caution">
    <text evidence="2">The sequence shown here is derived from an EMBL/GenBank/DDBJ whole genome shotgun (WGS) entry which is preliminary data.</text>
</comment>
<evidence type="ECO:0000256" key="1">
    <source>
        <dbReference type="SAM" id="MobiDB-lite"/>
    </source>
</evidence>
<dbReference type="AlphaFoldDB" id="Q1YJL9"/>
<proteinExistence type="predicted"/>
<dbReference type="Proteomes" id="UP000000321">
    <property type="component" value="Unassembled WGS sequence"/>
</dbReference>
<accession>Q1YJL9</accession>
<reference evidence="2 3" key="1">
    <citation type="journal article" date="2008" name="Appl. Environ. Microbiol.">
        <title>Genomic insights into Mn(II) oxidation by the marine alphaproteobacterium Aurantimonas sp. strain SI85-9A1.</title>
        <authorList>
            <person name="Dick G.J."/>
            <person name="Podell S."/>
            <person name="Johnson H.A."/>
            <person name="Rivera-Espinoza Y."/>
            <person name="Bernier-Latmani R."/>
            <person name="McCarthy J.K."/>
            <person name="Torpey J.W."/>
            <person name="Clement B.G."/>
            <person name="Gaasterland T."/>
            <person name="Tebo B.M."/>
        </authorList>
    </citation>
    <scope>NUCLEOTIDE SEQUENCE [LARGE SCALE GENOMIC DNA]</scope>
    <source>
        <strain evidence="2 3">SI85-9A1</strain>
    </source>
</reference>
<protein>
    <submittedName>
        <fullName evidence="2">Uncharacterized protein</fullName>
    </submittedName>
</protein>
<dbReference type="EMBL" id="AAPJ01000002">
    <property type="protein sequence ID" value="EAS50854.1"/>
    <property type="molecule type" value="Genomic_DNA"/>
</dbReference>